<reference evidence="3" key="3">
    <citation type="submission" date="2020-03" db="EMBL/GenBank/DDBJ databases">
        <title>Sequencing and Assembly of Multiple Reported Metal-Biooxidizing Members of the Extremely Thermoacidophilic Archaeal Family Sulfolobaceae.</title>
        <authorList>
            <person name="Counts J.A."/>
            <person name="Kelly R.M."/>
        </authorList>
    </citation>
    <scope>NUCLEOTIDE SEQUENCE [LARGE SCALE GENOMIC DNA]</scope>
    <source>
        <strain evidence="3">HO1-1</strain>
    </source>
</reference>
<dbReference type="OrthoDB" id="132546at2157"/>
<dbReference type="GO" id="GO:0004377">
    <property type="term" value="F:GDP-Man:Man(3)GlcNAc(2)-PP-Dol alpha-1,2-mannosyltransferase activity"/>
    <property type="evidence" value="ECO:0007669"/>
    <property type="project" value="InterPro"/>
</dbReference>
<dbReference type="PANTHER" id="PTHR45919:SF1">
    <property type="entry name" value="GDP-MAN:MAN(3)GLCNAC(2)-PP-DOL ALPHA-1,2-MANNOSYLTRANSFERASE"/>
    <property type="match status" value="1"/>
</dbReference>
<dbReference type="GO" id="GO:0006487">
    <property type="term" value="P:protein N-linked glycosylation"/>
    <property type="evidence" value="ECO:0007669"/>
    <property type="project" value="TreeGrafter"/>
</dbReference>
<dbReference type="GeneID" id="36835589"/>
<reference evidence="2 3" key="1">
    <citation type="submission" date="2018-05" db="EMBL/GenBank/DDBJ databases">
        <title>Complete Genome Sequences of Extremely Thermoacidophilic, Metal-Mobilizing Type-Strain Members of the Archaeal Family Sulfolobaceae: Acidianus brierleyi DSM-1651T, Acidianus sulfidivorans DSM-18786T, Metallosphaera hakonensis DSM-7519T, and Metallosphaera prunae DSM-10039T.</title>
        <authorList>
            <person name="Counts J.A."/>
            <person name="Kelly R.M."/>
        </authorList>
    </citation>
    <scope>NUCLEOTIDE SEQUENCE [LARGE SCALE GENOMIC DNA]</scope>
    <source>
        <strain evidence="2 3">HO1-1</strain>
    </source>
</reference>
<evidence type="ECO:0000313" key="3">
    <source>
        <dbReference type="Proteomes" id="UP000247586"/>
    </source>
</evidence>
<dbReference type="EMBL" id="CP029287">
    <property type="protein sequence ID" value="AWR99894.1"/>
    <property type="molecule type" value="Genomic_DNA"/>
</dbReference>
<dbReference type="Gene3D" id="3.40.50.2000">
    <property type="entry name" value="Glycogen Phosphorylase B"/>
    <property type="match status" value="1"/>
</dbReference>
<name>A0A2U9IV66_9CREN</name>
<dbReference type="RefSeq" id="WP_110369423.1">
    <property type="nucleotide sequence ID" value="NZ_CP029287.2"/>
</dbReference>
<proteinExistence type="predicted"/>
<dbReference type="AlphaFoldDB" id="A0A2U9IV66"/>
<dbReference type="Pfam" id="PF00534">
    <property type="entry name" value="Glycos_transf_1"/>
    <property type="match status" value="1"/>
</dbReference>
<gene>
    <name evidence="2" type="ORF">DFR87_09565</name>
</gene>
<dbReference type="KEGG" id="mhk:DFR87_09565"/>
<evidence type="ECO:0000259" key="1">
    <source>
        <dbReference type="Pfam" id="PF00534"/>
    </source>
</evidence>
<dbReference type="PANTHER" id="PTHR45919">
    <property type="entry name" value="GDP-MAN:MAN(3)GLCNAC(2)-PP-DOL ALPHA-1,2-MANNOSYLTRANSFERASE"/>
    <property type="match status" value="1"/>
</dbReference>
<feature type="domain" description="Glycosyl transferase family 1" evidence="1">
    <location>
        <begin position="182"/>
        <end position="294"/>
    </location>
</feature>
<dbReference type="Proteomes" id="UP000247586">
    <property type="component" value="Chromosome"/>
</dbReference>
<dbReference type="InterPro" id="IPR038013">
    <property type="entry name" value="ALG11"/>
</dbReference>
<evidence type="ECO:0000313" key="2">
    <source>
        <dbReference type="EMBL" id="AWR99894.1"/>
    </source>
</evidence>
<dbReference type="CDD" id="cd03801">
    <property type="entry name" value="GT4_PimA-like"/>
    <property type="match status" value="1"/>
</dbReference>
<keyword evidence="3" id="KW-1185">Reference proteome</keyword>
<dbReference type="SUPFAM" id="SSF53756">
    <property type="entry name" value="UDP-Glycosyltransferase/glycogen phosphorylase"/>
    <property type="match status" value="1"/>
</dbReference>
<dbReference type="GO" id="GO:0016020">
    <property type="term" value="C:membrane"/>
    <property type="evidence" value="ECO:0007669"/>
    <property type="project" value="TreeGrafter"/>
</dbReference>
<keyword evidence="2" id="KW-0808">Transferase</keyword>
<dbReference type="STRING" id="1293036.GCA_001315825_01955"/>
<accession>A0A2U9IV66</accession>
<reference evidence="3" key="2">
    <citation type="submission" date="2020-03" db="EMBL/GenBank/DDBJ databases">
        <title>Complete Genome Sequences of Extremely Thermoacidophilic, Metal-Mobilizing Type-Strain Members of the Archaeal Family Sulfolobaceae: Acidianus brierleyi DSM-1651T, Acidianus sulfidivorans DSM-18786T, Metallosphaera hakonensis DSM-7519T, and Metallosphaera prunae DSM-10039T.</title>
        <authorList>
            <person name="Counts J.A."/>
            <person name="Kelly R.M."/>
        </authorList>
    </citation>
    <scope>NUCLEOTIDE SEQUENCE [LARGE SCALE GENOMIC DNA]</scope>
    <source>
        <strain evidence="3">HO1-1</strain>
    </source>
</reference>
<sequence length="346" mass="39276">MKATLVIHRVAKSVSGEGYVVRVTAELFKEKRVETTISTFSPPLEDLGFPYISVIPFKLRRFDKYQRVFTYFSAKRTNPDFFFNVTALPLPLSNIAKHIVYGVAPEFSSVPSKYSTSAIWKAYLFPLRGLLNKFKEEAKRAIFLANSKYSSEAVKEIYGVEPSVVYPPVDIRDFLRAYHEIGDPFFVTIGRFEPGKRLDLAVQLSAMTGIKGIIVGSMEHEGYMRKLVKMSKRLNANVEFLPNLKRDSLIQIMSRASVYFHPTPGEHFGIPIVEAMASGLVPIVPKESGGYEIVPEFSYSNLDEASEMLKNNMNADGSVRRELKERSLKFDKEIFKEKIWNIISSI</sequence>
<organism evidence="2 3">
    <name type="scientific">Metallosphaera hakonensis JCM 8857 = DSM 7519</name>
    <dbReference type="NCBI Taxonomy" id="1293036"/>
    <lineage>
        <taxon>Archaea</taxon>
        <taxon>Thermoproteota</taxon>
        <taxon>Thermoprotei</taxon>
        <taxon>Sulfolobales</taxon>
        <taxon>Sulfolobaceae</taxon>
        <taxon>Metallosphaera</taxon>
    </lineage>
</organism>
<dbReference type="InterPro" id="IPR001296">
    <property type="entry name" value="Glyco_trans_1"/>
</dbReference>
<protein>
    <submittedName>
        <fullName evidence="2">Glycosyl transferase family 1</fullName>
    </submittedName>
</protein>